<reference evidence="1 2" key="1">
    <citation type="journal article" date="2021" name="Environ. Microbiol.">
        <title>Gene family expansions and transcriptome signatures uncover fungal adaptations to wood decay.</title>
        <authorList>
            <person name="Hage H."/>
            <person name="Miyauchi S."/>
            <person name="Viragh M."/>
            <person name="Drula E."/>
            <person name="Min B."/>
            <person name="Chaduli D."/>
            <person name="Navarro D."/>
            <person name="Favel A."/>
            <person name="Norest M."/>
            <person name="Lesage-Meessen L."/>
            <person name="Balint B."/>
            <person name="Merenyi Z."/>
            <person name="de Eugenio L."/>
            <person name="Morin E."/>
            <person name="Martinez A.T."/>
            <person name="Baldrian P."/>
            <person name="Stursova M."/>
            <person name="Martinez M.J."/>
            <person name="Novotny C."/>
            <person name="Magnuson J.K."/>
            <person name="Spatafora J.W."/>
            <person name="Maurice S."/>
            <person name="Pangilinan J."/>
            <person name="Andreopoulos W."/>
            <person name="LaButti K."/>
            <person name="Hundley H."/>
            <person name="Na H."/>
            <person name="Kuo A."/>
            <person name="Barry K."/>
            <person name="Lipzen A."/>
            <person name="Henrissat B."/>
            <person name="Riley R."/>
            <person name="Ahrendt S."/>
            <person name="Nagy L.G."/>
            <person name="Grigoriev I.V."/>
            <person name="Martin F."/>
            <person name="Rosso M.N."/>
        </authorList>
    </citation>
    <scope>NUCLEOTIDE SEQUENCE [LARGE SCALE GENOMIC DNA]</scope>
    <source>
        <strain evidence="1 2">CIRM-BRFM 1785</strain>
    </source>
</reference>
<dbReference type="RefSeq" id="XP_047775448.1">
    <property type="nucleotide sequence ID" value="XM_047917340.1"/>
</dbReference>
<protein>
    <submittedName>
        <fullName evidence="1">Uncharacterized protein</fullName>
    </submittedName>
</protein>
<evidence type="ECO:0000313" key="2">
    <source>
        <dbReference type="Proteomes" id="UP000814176"/>
    </source>
</evidence>
<keyword evidence="2" id="KW-1185">Reference proteome</keyword>
<dbReference type="GeneID" id="71998072"/>
<accession>A0ABQ8K6A5</accession>
<dbReference type="EMBL" id="JADCUA010000021">
    <property type="protein sequence ID" value="KAH9832530.1"/>
    <property type="molecule type" value="Genomic_DNA"/>
</dbReference>
<name>A0ABQ8K6A5_9APHY</name>
<comment type="caution">
    <text evidence="1">The sequence shown here is derived from an EMBL/GenBank/DDBJ whole genome shotgun (WGS) entry which is preliminary data.</text>
</comment>
<sequence length="293" mass="32906">MVFEFIAPSFRANRQSYVTTFASLQPDEEHGCPVVTLPDEATDLRNLLSMIYNRRFGDDTWRSEYSTYDQELDVATGVVFLANKYGMDRLYCETISWLQDIFPTKFQQFEPGSRFRHTVLARPKGGGPACLIRLTNVARSSQTPELTAMLPFLFYLGAQLDVVELLDGSPRTDGTMERLQPRDMTICVEGTVALIAANSSATRCFLAGEGNLGSACRSRGACYTSMSLVVGDGLKEDFFANSDPLRDVTQWLKQRNYNGRLCDSCVAHLLDKHKKAREKIWTNLPSILRLDIA</sequence>
<proteinExistence type="predicted"/>
<evidence type="ECO:0000313" key="1">
    <source>
        <dbReference type="EMBL" id="KAH9832530.1"/>
    </source>
</evidence>
<gene>
    <name evidence="1" type="ORF">C8Q71DRAFT_257412</name>
</gene>
<organism evidence="1 2">
    <name type="scientific">Rhodofomes roseus</name>
    <dbReference type="NCBI Taxonomy" id="34475"/>
    <lineage>
        <taxon>Eukaryota</taxon>
        <taxon>Fungi</taxon>
        <taxon>Dikarya</taxon>
        <taxon>Basidiomycota</taxon>
        <taxon>Agaricomycotina</taxon>
        <taxon>Agaricomycetes</taxon>
        <taxon>Polyporales</taxon>
        <taxon>Rhodofomes</taxon>
    </lineage>
</organism>
<dbReference type="Proteomes" id="UP000814176">
    <property type="component" value="Unassembled WGS sequence"/>
</dbReference>